<dbReference type="EMBL" id="JBHFFA010000006">
    <property type="protein sequence ID" value="KAL2622959.1"/>
    <property type="molecule type" value="Genomic_DNA"/>
</dbReference>
<comment type="caution">
    <text evidence="1">The sequence shown here is derived from an EMBL/GenBank/DDBJ whole genome shotgun (WGS) entry which is preliminary data.</text>
</comment>
<protein>
    <submittedName>
        <fullName evidence="1">Uncharacterized protein</fullName>
    </submittedName>
</protein>
<gene>
    <name evidence="1" type="ORF">R1flu_003164</name>
</gene>
<organism evidence="1 2">
    <name type="scientific">Riccia fluitans</name>
    <dbReference type="NCBI Taxonomy" id="41844"/>
    <lineage>
        <taxon>Eukaryota</taxon>
        <taxon>Viridiplantae</taxon>
        <taxon>Streptophyta</taxon>
        <taxon>Embryophyta</taxon>
        <taxon>Marchantiophyta</taxon>
        <taxon>Marchantiopsida</taxon>
        <taxon>Marchantiidae</taxon>
        <taxon>Marchantiales</taxon>
        <taxon>Ricciaceae</taxon>
        <taxon>Riccia</taxon>
    </lineage>
</organism>
<evidence type="ECO:0000313" key="2">
    <source>
        <dbReference type="Proteomes" id="UP001605036"/>
    </source>
</evidence>
<accession>A0ABD1Y949</accession>
<name>A0ABD1Y949_9MARC</name>
<dbReference type="AlphaFoldDB" id="A0ABD1Y949"/>
<keyword evidence="2" id="KW-1185">Reference proteome</keyword>
<dbReference type="Proteomes" id="UP001605036">
    <property type="component" value="Unassembled WGS sequence"/>
</dbReference>
<evidence type="ECO:0000313" key="1">
    <source>
        <dbReference type="EMBL" id="KAL2622959.1"/>
    </source>
</evidence>
<proteinExistence type="predicted"/>
<sequence>MFILPPALACKLQGSCSKMMLRPTTHAPLPNFQGGPNFLMSSSSSSIPCPWPRRSSSNSVAAKFFSQFFAAVIHTTTG</sequence>
<reference evidence="1 2" key="1">
    <citation type="submission" date="2024-09" db="EMBL/GenBank/DDBJ databases">
        <title>Chromosome-scale assembly of Riccia fluitans.</title>
        <authorList>
            <person name="Paukszto L."/>
            <person name="Sawicki J."/>
            <person name="Karawczyk K."/>
            <person name="Piernik-Szablinska J."/>
            <person name="Szczecinska M."/>
            <person name="Mazdziarz M."/>
        </authorList>
    </citation>
    <scope>NUCLEOTIDE SEQUENCE [LARGE SCALE GENOMIC DNA]</scope>
    <source>
        <strain evidence="1">Rf_01</strain>
        <tissue evidence="1">Aerial parts of the thallus</tissue>
    </source>
</reference>